<accession>A0A4Z0ZYB9</accession>
<sequence length="396" mass="45400">MKRSIFTKYFFSLLWFTIVSALFAEEGTKLIAWKPISDASGYQIQIKDKVGKIILDKKIDTPYQSIEELPSGMYMVRTAPLNLFKKPVVWSAWKDLEIIISEPPKVVKETETPVILSKQESKSEPTIKELTIEGEHFLEATNVDLSKKGDKLPIVSKEVKTSERIDLKVDTTEAKTGPYDLTVTNPYQKPKVVKNFVQVEEPKSNAQDPKQTSKENLEEIKKNERVKSNVESSRQNEEKNGDSTKSISVTKPSDLNQSQKQITPPVTTKQKVNLPKGKSFHDFTYEEMMVFLETDVAVNCKNTKIPAFTLGECHKTYVILNFASEDNQSVFEFYKLVSDNESNRISAYRYFSKNCNPVFKPALERMELQWKNRTNLDPEERQSLAVELPKFRACTR</sequence>
<dbReference type="AlphaFoldDB" id="A0A4Z0ZYB9"/>
<evidence type="ECO:0000313" key="3">
    <source>
        <dbReference type="Proteomes" id="UP000297567"/>
    </source>
</evidence>
<organism evidence="2 3">
    <name type="scientific">Leptospira jelokensis</name>
    <dbReference type="NCBI Taxonomy" id="2484931"/>
    <lineage>
        <taxon>Bacteria</taxon>
        <taxon>Pseudomonadati</taxon>
        <taxon>Spirochaetota</taxon>
        <taxon>Spirochaetia</taxon>
        <taxon>Leptospirales</taxon>
        <taxon>Leptospiraceae</taxon>
        <taxon>Leptospira</taxon>
    </lineage>
</organism>
<dbReference type="EMBL" id="RQGH01000026">
    <property type="protein sequence ID" value="TGL65000.1"/>
    <property type="molecule type" value="Genomic_DNA"/>
</dbReference>
<feature type="region of interest" description="Disordered" evidence="1">
    <location>
        <begin position="200"/>
        <end position="273"/>
    </location>
</feature>
<proteinExistence type="predicted"/>
<feature type="compositionally biased region" description="Polar residues" evidence="1">
    <location>
        <begin position="243"/>
        <end position="271"/>
    </location>
</feature>
<name>A0A4Z0ZYB9_9LEPT</name>
<keyword evidence="3" id="KW-1185">Reference proteome</keyword>
<comment type="caution">
    <text evidence="2">The sequence shown here is derived from an EMBL/GenBank/DDBJ whole genome shotgun (WGS) entry which is preliminary data.</text>
</comment>
<gene>
    <name evidence="2" type="ORF">EHQ62_10400</name>
</gene>
<feature type="compositionally biased region" description="Basic and acidic residues" evidence="1">
    <location>
        <begin position="211"/>
        <end position="242"/>
    </location>
</feature>
<dbReference type="RefSeq" id="WP_135642565.1">
    <property type="nucleotide sequence ID" value="NZ_RQGH01000026.1"/>
</dbReference>
<dbReference type="Proteomes" id="UP000297567">
    <property type="component" value="Unassembled WGS sequence"/>
</dbReference>
<protein>
    <submittedName>
        <fullName evidence="2">Uncharacterized protein</fullName>
    </submittedName>
</protein>
<reference evidence="2" key="1">
    <citation type="journal article" date="2019" name="PLoS Negl. Trop. Dis.">
        <title>Revisiting the worldwide diversity of Leptospira species in the environment.</title>
        <authorList>
            <person name="Vincent A.T."/>
            <person name="Schiettekatte O."/>
            <person name="Bourhy P."/>
            <person name="Veyrier F.J."/>
            <person name="Picardeau M."/>
        </authorList>
    </citation>
    <scope>NUCLEOTIDE SEQUENCE [LARGE SCALE GENOMIC DNA]</scope>
    <source>
        <strain evidence="2">201702451</strain>
    </source>
</reference>
<evidence type="ECO:0000313" key="2">
    <source>
        <dbReference type="EMBL" id="TGL65000.1"/>
    </source>
</evidence>
<evidence type="ECO:0000256" key="1">
    <source>
        <dbReference type="SAM" id="MobiDB-lite"/>
    </source>
</evidence>